<dbReference type="Gene3D" id="3.40.630.30">
    <property type="match status" value="1"/>
</dbReference>
<protein>
    <recommendedName>
        <fullName evidence="3">Alpha-tubulin N-acetyltransferase</fullName>
        <shortName evidence="3">Alpha-TAT</shortName>
        <shortName evidence="3">TAT</shortName>
        <ecNumber evidence="3">2.3.1.108</ecNumber>
    </recommendedName>
    <alternativeName>
        <fullName evidence="3">Acetyltransferase mec-17 homolog</fullName>
    </alternativeName>
</protein>
<keyword evidence="7" id="KW-1185">Reference proteome</keyword>
<evidence type="ECO:0000256" key="4">
    <source>
        <dbReference type="SAM" id="MobiDB-lite"/>
    </source>
</evidence>
<evidence type="ECO:0000256" key="2">
    <source>
        <dbReference type="ARBA" id="ARBA00023315"/>
    </source>
</evidence>
<evidence type="ECO:0000313" key="6">
    <source>
        <dbReference type="EMBL" id="TPX74839.1"/>
    </source>
</evidence>
<dbReference type="PANTHER" id="PTHR12327">
    <property type="entry name" value="ALPHA-TUBULIN N-ACETYLTRANSFERASE 1"/>
    <property type="match status" value="1"/>
</dbReference>
<evidence type="ECO:0000259" key="5">
    <source>
        <dbReference type="PROSITE" id="PS51730"/>
    </source>
</evidence>
<comment type="similarity">
    <text evidence="3">Belongs to the acetyltransferase ATAT1 family.</text>
</comment>
<dbReference type="EMBL" id="QEAP01000106">
    <property type="protein sequence ID" value="TPX74839.1"/>
    <property type="molecule type" value="Genomic_DNA"/>
</dbReference>
<comment type="caution">
    <text evidence="3">Lacks conserved residue(s) required for the propagation of feature annotation.</text>
</comment>
<evidence type="ECO:0000256" key="1">
    <source>
        <dbReference type="ARBA" id="ARBA00022679"/>
    </source>
</evidence>
<organism evidence="6 7">
    <name type="scientific">Chytriomyces confervae</name>
    <dbReference type="NCBI Taxonomy" id="246404"/>
    <lineage>
        <taxon>Eukaryota</taxon>
        <taxon>Fungi</taxon>
        <taxon>Fungi incertae sedis</taxon>
        <taxon>Chytridiomycota</taxon>
        <taxon>Chytridiomycota incertae sedis</taxon>
        <taxon>Chytridiomycetes</taxon>
        <taxon>Chytridiales</taxon>
        <taxon>Chytriomycetaceae</taxon>
        <taxon>Chytriomyces</taxon>
    </lineage>
</organism>
<dbReference type="GO" id="GO:0019799">
    <property type="term" value="F:tubulin N-acetyltransferase activity"/>
    <property type="evidence" value="ECO:0007669"/>
    <property type="project" value="UniProtKB-UniRule"/>
</dbReference>
<reference evidence="6 7" key="1">
    <citation type="journal article" date="2019" name="Sci. Rep.">
        <title>Comparative genomics of chytrid fungi reveal insights into the obligate biotrophic and pathogenic lifestyle of Synchytrium endobioticum.</title>
        <authorList>
            <person name="van de Vossenberg B.T.L.H."/>
            <person name="Warris S."/>
            <person name="Nguyen H.D.T."/>
            <person name="van Gent-Pelzer M.P.E."/>
            <person name="Joly D.L."/>
            <person name="van de Geest H.C."/>
            <person name="Bonants P.J.M."/>
            <person name="Smith D.S."/>
            <person name="Levesque C.A."/>
            <person name="van der Lee T.A.J."/>
        </authorList>
    </citation>
    <scope>NUCLEOTIDE SEQUENCE [LARGE SCALE GENOMIC DNA]</scope>
    <source>
        <strain evidence="6 7">CBS 675.73</strain>
    </source>
</reference>
<comment type="caution">
    <text evidence="6">The sequence shown here is derived from an EMBL/GenBank/DDBJ whole genome shotgun (WGS) entry which is preliminary data.</text>
</comment>
<feature type="binding site" evidence="3">
    <location>
        <begin position="180"/>
        <end position="193"/>
    </location>
    <ligand>
        <name>acetyl-CoA</name>
        <dbReference type="ChEBI" id="CHEBI:57288"/>
    </ligand>
</feature>
<dbReference type="PROSITE" id="PS51730">
    <property type="entry name" value="GNAT_ATAT"/>
    <property type="match status" value="1"/>
</dbReference>
<dbReference type="GO" id="GO:0005874">
    <property type="term" value="C:microtubule"/>
    <property type="evidence" value="ECO:0007669"/>
    <property type="project" value="InterPro"/>
</dbReference>
<name>A0A507FER1_9FUNG</name>
<feature type="region of interest" description="Disordered" evidence="4">
    <location>
        <begin position="112"/>
        <end position="143"/>
    </location>
</feature>
<proteinExistence type="inferred from homology"/>
<evidence type="ECO:0000256" key="3">
    <source>
        <dbReference type="HAMAP-Rule" id="MF_03130"/>
    </source>
</evidence>
<dbReference type="Proteomes" id="UP000320333">
    <property type="component" value="Unassembled WGS sequence"/>
</dbReference>
<feature type="site" description="Crucial for catalytic activity" evidence="3">
    <location>
        <position position="59"/>
    </location>
</feature>
<dbReference type="HAMAP" id="MF_03130">
    <property type="entry name" value="mec17"/>
    <property type="match status" value="1"/>
</dbReference>
<gene>
    <name evidence="6" type="ORF">CcCBS67573_g03904</name>
</gene>
<keyword evidence="1 3" id="KW-0808">Transferase</keyword>
<dbReference type="EC" id="2.3.1.108" evidence="3"/>
<comment type="catalytic activity">
    <reaction evidence="3">
        <text>L-lysyl-[alpha-tubulin] + acetyl-CoA = N(6)-acetyl-L-lysyl-[alpha-tubulin] + CoA + H(+)</text>
        <dbReference type="Rhea" id="RHEA:15277"/>
        <dbReference type="Rhea" id="RHEA-COMP:11278"/>
        <dbReference type="Rhea" id="RHEA-COMP:11279"/>
        <dbReference type="ChEBI" id="CHEBI:15378"/>
        <dbReference type="ChEBI" id="CHEBI:29969"/>
        <dbReference type="ChEBI" id="CHEBI:57287"/>
        <dbReference type="ChEBI" id="CHEBI:57288"/>
        <dbReference type="ChEBI" id="CHEBI:61930"/>
        <dbReference type="EC" id="2.3.1.108"/>
    </reaction>
</comment>
<evidence type="ECO:0000313" key="7">
    <source>
        <dbReference type="Proteomes" id="UP000320333"/>
    </source>
</evidence>
<dbReference type="Pfam" id="PF05301">
    <property type="entry name" value="Acetyltransf_16"/>
    <property type="match status" value="2"/>
</dbReference>
<dbReference type="AlphaFoldDB" id="A0A507FER1"/>
<sequence>MRAVFPTSPAPTACIYDTDHVLRDTVSILAPNSIPQSLPALQHLISIVDFLGHASARAQGLRSPVTSIAKLHHNPTHKLYIMKMDPDPPPAQPQDSQPVSESYVALEHETKLNEEDGIESNNNTNDASLEHHHHHHHEQRAAYSPPSQVVGLLKIGVKNLFVSDEYGRQIQISLLCVLDFYIHDSVQRCGYGKRLFEYMLETEQTTAAKLAYDRPSPRMMSFLKKHYALHDFISQANNFIIFKQFGLSGVSPDIRRACPTTHTQYLPQQPQKSIYPRPQTASRYPATLTPIQPPPSTPASLRYHGGDIRQTPILPQVPRATTGSLQSYPFEPTHAAGLASFVSDVAFSKSLKVENSVADGLAALQTEADAAAASRA</sequence>
<dbReference type="OrthoDB" id="447510at2759"/>
<accession>A0A507FER1</accession>
<dbReference type="GO" id="GO:0070507">
    <property type="term" value="P:regulation of microtubule cytoskeleton organization"/>
    <property type="evidence" value="ECO:0007669"/>
    <property type="project" value="UniProtKB-UniRule"/>
</dbReference>
<dbReference type="PANTHER" id="PTHR12327:SF0">
    <property type="entry name" value="ALPHA-TUBULIN N-ACETYLTRANSFERASE 1"/>
    <property type="match status" value="1"/>
</dbReference>
<dbReference type="InterPro" id="IPR007965">
    <property type="entry name" value="GNAT_ATAT"/>
</dbReference>
<comment type="function">
    <text evidence="3">Specifically acetylates 'Lys-40' in alpha-tubulin on the lumenal side of microtubules. Promotes microtubule destabilization and accelerates microtubule dynamics; this activity may be independent of acetylation activity. Acetylates alpha-tubulin with a slow enzymatic rate, due to a catalytic site that is not optimized for acetyl transfer. Enters the microtubule through each end and diffuses quickly throughout the lumen of microtubules. Acetylates only long/old microtubules because of its slow acetylation rate since it does not have time to act on dynamically unstable microtubules before the enzyme is released.</text>
</comment>
<feature type="domain" description="N-acetyltransferase" evidence="5">
    <location>
        <begin position="12"/>
        <end position="246"/>
    </location>
</feature>
<keyword evidence="2 3" id="KW-0012">Acyltransferase</keyword>
<dbReference type="InterPro" id="IPR038746">
    <property type="entry name" value="Atat"/>
</dbReference>